<comment type="similarity">
    <text evidence="1 5">Belongs to the peptidase S8 family.</text>
</comment>
<dbReference type="InterPro" id="IPR036852">
    <property type="entry name" value="Peptidase_S8/S53_dom_sf"/>
</dbReference>
<feature type="active site" description="Charge relay system" evidence="5">
    <location>
        <position position="140"/>
    </location>
</feature>
<dbReference type="PANTHER" id="PTHR43806:SF11">
    <property type="entry name" value="CEREVISIN-RELATED"/>
    <property type="match status" value="1"/>
</dbReference>
<reference evidence="8 9" key="1">
    <citation type="submission" date="2015-09" db="EMBL/GenBank/DDBJ databases">
        <authorList>
            <consortium name="Swine Surveillance"/>
        </authorList>
    </citation>
    <scope>NUCLEOTIDE SEQUENCE [LARGE SCALE GENOMIC DNA]</scope>
    <source>
        <strain evidence="8 9">CECT 7648</strain>
    </source>
</reference>
<gene>
    <name evidence="8" type="ORF">TRN7648_02404</name>
</gene>
<evidence type="ECO:0000256" key="2">
    <source>
        <dbReference type="ARBA" id="ARBA00022670"/>
    </source>
</evidence>
<accession>A0A0P1GDK2</accession>
<feature type="active site" description="Charge relay system" evidence="5">
    <location>
        <position position="109"/>
    </location>
</feature>
<protein>
    <submittedName>
        <fullName evidence="8">Thermophilic serine proteinase</fullName>
        <ecNumber evidence="8">3.4.21.-</ecNumber>
    </submittedName>
</protein>
<evidence type="ECO:0000256" key="1">
    <source>
        <dbReference type="ARBA" id="ARBA00011073"/>
    </source>
</evidence>
<evidence type="ECO:0000256" key="5">
    <source>
        <dbReference type="PROSITE-ProRule" id="PRU01240"/>
    </source>
</evidence>
<dbReference type="InterPro" id="IPR023827">
    <property type="entry name" value="Peptidase_S8_Asp-AS"/>
</dbReference>
<evidence type="ECO:0000256" key="3">
    <source>
        <dbReference type="ARBA" id="ARBA00022801"/>
    </source>
</evidence>
<dbReference type="SUPFAM" id="SSF52743">
    <property type="entry name" value="Subtilisin-like"/>
    <property type="match status" value="1"/>
</dbReference>
<evidence type="ECO:0000313" key="8">
    <source>
        <dbReference type="EMBL" id="CUH79307.1"/>
    </source>
</evidence>
<dbReference type="Pfam" id="PF00082">
    <property type="entry name" value="Peptidase_S8"/>
    <property type="match status" value="1"/>
</dbReference>
<evidence type="ECO:0000259" key="7">
    <source>
        <dbReference type="Pfam" id="PF00082"/>
    </source>
</evidence>
<keyword evidence="9" id="KW-1185">Reference proteome</keyword>
<dbReference type="OrthoDB" id="9816306at2"/>
<dbReference type="InterPro" id="IPR000209">
    <property type="entry name" value="Peptidase_S8/S53_dom"/>
</dbReference>
<feature type="domain" description="Peptidase S8/S53" evidence="7">
    <location>
        <begin position="100"/>
        <end position="367"/>
    </location>
</feature>
<dbReference type="PRINTS" id="PR00723">
    <property type="entry name" value="SUBTILISIN"/>
</dbReference>
<dbReference type="STRING" id="441103.TRN7648_02404"/>
<name>A0A0P1GDK2_9RHOB</name>
<dbReference type="AlphaFoldDB" id="A0A0P1GDK2"/>
<dbReference type="Gene3D" id="3.40.50.200">
    <property type="entry name" value="Peptidase S8/S53 domain"/>
    <property type="match status" value="1"/>
</dbReference>
<proteinExistence type="inferred from homology"/>
<dbReference type="PROSITE" id="PS00136">
    <property type="entry name" value="SUBTILASE_ASP"/>
    <property type="match status" value="1"/>
</dbReference>
<dbReference type="GO" id="GO:0006508">
    <property type="term" value="P:proteolysis"/>
    <property type="evidence" value="ECO:0007669"/>
    <property type="project" value="UniProtKB-KW"/>
</dbReference>
<dbReference type="Proteomes" id="UP000054935">
    <property type="component" value="Unassembled WGS sequence"/>
</dbReference>
<sequence>MQRLIVLRDRAGNWERPSVTLQAIAAPKWPGAPADPWIEVVDYDPGTMADLTSDPTLLFATPLIRTRLIGPEPLDDLSLNGSAPDWGVRQVGAMDSGFTGAGARVALLDTGIDTAHPAFEGVSLTTRDFVGTGIEDANGHGTHLAGTILGRDVDGTRIGVAPGTPRLIVAKALTDGGQGTSDAFLDALIWAAQTGAEIIGFAAKFDVLAETAALIAGGLPESLAHGVAMTAYRGNLRMVETILLMLGQPPLVLAAVGNDCLRTFSEREIAGPSAPAAARGVLAVGALTMGEDGLKPTPFSNAGPALAAPGAAITSACAGGGLRALNGTSMAMAHAVGVAALWSEALRRQDRPVTAQQLAASLVSHATLSGMDPRATPFDHGKGLVQAP</sequence>
<dbReference type="PROSITE" id="PS51892">
    <property type="entry name" value="SUBTILASE"/>
    <property type="match status" value="1"/>
</dbReference>
<keyword evidence="3 5" id="KW-0378">Hydrolase</keyword>
<feature type="active site" description="Charge relay system" evidence="5">
    <location>
        <position position="329"/>
    </location>
</feature>
<dbReference type="RefSeq" id="WP_058247911.1">
    <property type="nucleotide sequence ID" value="NZ_CYSE01000004.1"/>
</dbReference>
<keyword evidence="4 5" id="KW-0720">Serine protease</keyword>
<dbReference type="InterPro" id="IPR015500">
    <property type="entry name" value="Peptidase_S8_subtilisin-rel"/>
</dbReference>
<feature type="region of interest" description="Disordered" evidence="6">
    <location>
        <begin position="369"/>
        <end position="388"/>
    </location>
</feature>
<organism evidence="8 9">
    <name type="scientific">Tropicibacter naphthalenivorans</name>
    <dbReference type="NCBI Taxonomy" id="441103"/>
    <lineage>
        <taxon>Bacteria</taxon>
        <taxon>Pseudomonadati</taxon>
        <taxon>Pseudomonadota</taxon>
        <taxon>Alphaproteobacteria</taxon>
        <taxon>Rhodobacterales</taxon>
        <taxon>Roseobacteraceae</taxon>
        <taxon>Tropicibacter</taxon>
    </lineage>
</organism>
<evidence type="ECO:0000256" key="4">
    <source>
        <dbReference type="ARBA" id="ARBA00022825"/>
    </source>
</evidence>
<keyword evidence="2 5" id="KW-0645">Protease</keyword>
<evidence type="ECO:0000256" key="6">
    <source>
        <dbReference type="SAM" id="MobiDB-lite"/>
    </source>
</evidence>
<dbReference type="GO" id="GO:0004252">
    <property type="term" value="F:serine-type endopeptidase activity"/>
    <property type="evidence" value="ECO:0007669"/>
    <property type="project" value="UniProtKB-UniRule"/>
</dbReference>
<dbReference type="EMBL" id="CYSE01000004">
    <property type="protein sequence ID" value="CUH79307.1"/>
    <property type="molecule type" value="Genomic_DNA"/>
</dbReference>
<dbReference type="InterPro" id="IPR050131">
    <property type="entry name" value="Peptidase_S8_subtilisin-like"/>
</dbReference>
<dbReference type="PANTHER" id="PTHR43806">
    <property type="entry name" value="PEPTIDASE S8"/>
    <property type="match status" value="1"/>
</dbReference>
<evidence type="ECO:0000313" key="9">
    <source>
        <dbReference type="Proteomes" id="UP000054935"/>
    </source>
</evidence>
<dbReference type="EC" id="3.4.21.-" evidence="8"/>